<dbReference type="InterPro" id="IPR035069">
    <property type="entry name" value="TTHA1013/TTHA0281-like"/>
</dbReference>
<reference evidence="1 2" key="1">
    <citation type="journal article" date="2016" name="Nat. Commun.">
        <title>Thousands of microbial genomes shed light on interconnected biogeochemical processes in an aquifer system.</title>
        <authorList>
            <person name="Anantharaman K."/>
            <person name="Brown C.T."/>
            <person name="Hug L.A."/>
            <person name="Sharon I."/>
            <person name="Castelle C.J."/>
            <person name="Probst A.J."/>
            <person name="Thomas B.C."/>
            <person name="Singh A."/>
            <person name="Wilkins M.J."/>
            <person name="Karaoz U."/>
            <person name="Brodie E.L."/>
            <person name="Williams K.H."/>
            <person name="Hubbard S.S."/>
            <person name="Banfield J.F."/>
        </authorList>
    </citation>
    <scope>NUCLEOTIDE SEQUENCE [LARGE SCALE GENOMIC DNA]</scope>
</reference>
<dbReference type="Gene3D" id="3.30.160.250">
    <property type="match status" value="1"/>
</dbReference>
<evidence type="ECO:0000313" key="1">
    <source>
        <dbReference type="EMBL" id="OGF22274.1"/>
    </source>
</evidence>
<accession>A0A1F5S6F2</accession>
<dbReference type="STRING" id="1797985.A2Y83_04650"/>
<organism evidence="1 2">
    <name type="scientific">Candidatus Falkowbacteria bacterium RBG_13_39_14</name>
    <dbReference type="NCBI Taxonomy" id="1797985"/>
    <lineage>
        <taxon>Bacteria</taxon>
        <taxon>Candidatus Falkowiibacteriota</taxon>
    </lineage>
</organism>
<dbReference type="PANTHER" id="PTHR34504:SF2">
    <property type="entry name" value="UPF0150 PROTEIN SSL0259"/>
    <property type="match status" value="1"/>
</dbReference>
<sequence length="84" mass="10018">MRRTTKKIYHFPVIIEKDESGYYIGKVPSLRSCYTQAKNLPELYKRLNEVVELCLEVERDIFKEKVEQNEFIGVQQLEFGNFAR</sequence>
<name>A0A1F5S6F2_9BACT</name>
<dbReference type="EMBL" id="MFFS01000031">
    <property type="protein sequence ID" value="OGF22274.1"/>
    <property type="molecule type" value="Genomic_DNA"/>
</dbReference>
<dbReference type="SUPFAM" id="SSF143100">
    <property type="entry name" value="TTHA1013/TTHA0281-like"/>
    <property type="match status" value="1"/>
</dbReference>
<dbReference type="InterPro" id="IPR051404">
    <property type="entry name" value="TA_system_antitoxin"/>
</dbReference>
<dbReference type="PANTHER" id="PTHR34504">
    <property type="entry name" value="ANTITOXIN HICB"/>
    <property type="match status" value="1"/>
</dbReference>
<gene>
    <name evidence="1" type="ORF">A2Y83_04650</name>
</gene>
<comment type="caution">
    <text evidence="1">The sequence shown here is derived from an EMBL/GenBank/DDBJ whole genome shotgun (WGS) entry which is preliminary data.</text>
</comment>
<proteinExistence type="predicted"/>
<evidence type="ECO:0008006" key="3">
    <source>
        <dbReference type="Google" id="ProtNLM"/>
    </source>
</evidence>
<dbReference type="AlphaFoldDB" id="A0A1F5S6F2"/>
<protein>
    <recommendedName>
        <fullName evidence="3">HicB-like antitoxin of toxin-antitoxin system domain-containing protein</fullName>
    </recommendedName>
</protein>
<evidence type="ECO:0000313" key="2">
    <source>
        <dbReference type="Proteomes" id="UP000178323"/>
    </source>
</evidence>
<dbReference type="Proteomes" id="UP000178323">
    <property type="component" value="Unassembled WGS sequence"/>
</dbReference>